<accession>A0A444YIY2</accession>
<sequence>MKTSTWMHNHDLVPQCLVHLIPNHRGLTESQKAQVNTMHENGLLTSKIMGLMVGQAGGYANVGFTKKDLDNHIQRTHRAKLIEYWKNMLKKYGLEENSWVLNEYEKKKSWTSAYLRDKCCAGFRTTSRCEAINNFIKRFIGIRQSLLELVQNI</sequence>
<evidence type="ECO:0000313" key="2">
    <source>
        <dbReference type="Proteomes" id="UP000289738"/>
    </source>
</evidence>
<comment type="caution">
    <text evidence="1">The sequence shown here is derived from an EMBL/GenBank/DDBJ whole genome shotgun (WGS) entry which is preliminary data.</text>
</comment>
<name>A0A444YIY2_ARAHY</name>
<keyword evidence="2" id="KW-1185">Reference proteome</keyword>
<gene>
    <name evidence="1" type="ORF">Ahy_B06g080731</name>
</gene>
<evidence type="ECO:0000313" key="1">
    <source>
        <dbReference type="EMBL" id="RYR01871.1"/>
    </source>
</evidence>
<protein>
    <submittedName>
        <fullName evidence="1">Uncharacterized protein</fullName>
    </submittedName>
</protein>
<dbReference type="Proteomes" id="UP000289738">
    <property type="component" value="Chromosome B06"/>
</dbReference>
<organism evidence="1 2">
    <name type="scientific">Arachis hypogaea</name>
    <name type="common">Peanut</name>
    <dbReference type="NCBI Taxonomy" id="3818"/>
    <lineage>
        <taxon>Eukaryota</taxon>
        <taxon>Viridiplantae</taxon>
        <taxon>Streptophyta</taxon>
        <taxon>Embryophyta</taxon>
        <taxon>Tracheophyta</taxon>
        <taxon>Spermatophyta</taxon>
        <taxon>Magnoliopsida</taxon>
        <taxon>eudicotyledons</taxon>
        <taxon>Gunneridae</taxon>
        <taxon>Pentapetalae</taxon>
        <taxon>rosids</taxon>
        <taxon>fabids</taxon>
        <taxon>Fabales</taxon>
        <taxon>Fabaceae</taxon>
        <taxon>Papilionoideae</taxon>
        <taxon>50 kb inversion clade</taxon>
        <taxon>dalbergioids sensu lato</taxon>
        <taxon>Dalbergieae</taxon>
        <taxon>Pterocarpus clade</taxon>
        <taxon>Arachis</taxon>
    </lineage>
</organism>
<dbReference type="PANTHER" id="PTHR47718">
    <property type="entry name" value="OS01G0519700 PROTEIN"/>
    <property type="match status" value="1"/>
</dbReference>
<reference evidence="1 2" key="1">
    <citation type="submission" date="2019-01" db="EMBL/GenBank/DDBJ databases">
        <title>Sequencing of cultivated peanut Arachis hypogaea provides insights into genome evolution and oil improvement.</title>
        <authorList>
            <person name="Chen X."/>
        </authorList>
    </citation>
    <scope>NUCLEOTIDE SEQUENCE [LARGE SCALE GENOMIC DNA]</scope>
    <source>
        <strain evidence="2">cv. Fuhuasheng</strain>
        <tissue evidence="1">Leaves</tissue>
    </source>
</reference>
<dbReference type="EMBL" id="SDMP01000016">
    <property type="protein sequence ID" value="RYR01871.1"/>
    <property type="molecule type" value="Genomic_DNA"/>
</dbReference>
<dbReference type="AlphaFoldDB" id="A0A444YIY2"/>
<proteinExistence type="predicted"/>